<dbReference type="RefSeq" id="XP_066657349.1">
    <property type="nucleotide sequence ID" value="XM_066795260.1"/>
</dbReference>
<sequence length="208" mass="23038">MCLDLEFHRASLFIQSGDEATARDLGVAARAMVTALNLSWNGGEWSYQSDPKVMHKALQQTNGHDCGIYVIVSVYLFARTDLPFEIDASCWRVTFTRALVHPRPDDQGSEGLFTSLKVPDAPPDAQHQPRGAGGLVKAAQTLQDRSKILAKAVMRAEEMIRVVQLARMRPWTRHAGTFRCASSWCAKWPTCPGRTHPTSRCSIGSKTI</sequence>
<dbReference type="EMBL" id="JBBPEH010000004">
    <property type="protein sequence ID" value="KAK7540078.1"/>
    <property type="molecule type" value="Genomic_DNA"/>
</dbReference>
<evidence type="ECO:0008006" key="4">
    <source>
        <dbReference type="Google" id="ProtNLM"/>
    </source>
</evidence>
<evidence type="ECO:0000313" key="3">
    <source>
        <dbReference type="Proteomes" id="UP001360953"/>
    </source>
</evidence>
<dbReference type="Proteomes" id="UP001360953">
    <property type="component" value="Unassembled WGS sequence"/>
</dbReference>
<dbReference type="SUPFAM" id="SSF54001">
    <property type="entry name" value="Cysteine proteinases"/>
    <property type="match status" value="1"/>
</dbReference>
<accession>A0ABR1LZQ9</accession>
<dbReference type="InterPro" id="IPR038765">
    <property type="entry name" value="Papain-like_cys_pep_sf"/>
</dbReference>
<evidence type="ECO:0000256" key="1">
    <source>
        <dbReference type="SAM" id="MobiDB-lite"/>
    </source>
</evidence>
<gene>
    <name evidence="2" type="ORF">J3D65DRAFT_310191</name>
</gene>
<feature type="region of interest" description="Disordered" evidence="1">
    <location>
        <begin position="110"/>
        <end position="132"/>
    </location>
</feature>
<keyword evidence="3" id="KW-1185">Reference proteome</keyword>
<comment type="caution">
    <text evidence="2">The sequence shown here is derived from an EMBL/GenBank/DDBJ whole genome shotgun (WGS) entry which is preliminary data.</text>
</comment>
<protein>
    <recommendedName>
        <fullName evidence="4">Ubiquitin-like protease family profile domain-containing protein</fullName>
    </recommendedName>
</protein>
<dbReference type="GeneID" id="92028166"/>
<organism evidence="2 3">
    <name type="scientific">Phyllosticta citribraziliensis</name>
    <dbReference type="NCBI Taxonomy" id="989973"/>
    <lineage>
        <taxon>Eukaryota</taxon>
        <taxon>Fungi</taxon>
        <taxon>Dikarya</taxon>
        <taxon>Ascomycota</taxon>
        <taxon>Pezizomycotina</taxon>
        <taxon>Dothideomycetes</taxon>
        <taxon>Dothideomycetes incertae sedis</taxon>
        <taxon>Botryosphaeriales</taxon>
        <taxon>Phyllostictaceae</taxon>
        <taxon>Phyllosticta</taxon>
    </lineage>
</organism>
<evidence type="ECO:0000313" key="2">
    <source>
        <dbReference type="EMBL" id="KAK7540078.1"/>
    </source>
</evidence>
<reference evidence="2 3" key="1">
    <citation type="submission" date="2024-04" db="EMBL/GenBank/DDBJ databases">
        <title>Phyllosticta paracitricarpa is synonymous to the EU quarantine fungus P. citricarpa based on phylogenomic analyses.</title>
        <authorList>
            <consortium name="Lawrence Berkeley National Laboratory"/>
            <person name="Van ingen-buijs V.A."/>
            <person name="Van westerhoven A.C."/>
            <person name="Haridas S."/>
            <person name="Skiadas P."/>
            <person name="Martin F."/>
            <person name="Groenewald J.Z."/>
            <person name="Crous P.W."/>
            <person name="Seidl M.F."/>
        </authorList>
    </citation>
    <scope>NUCLEOTIDE SEQUENCE [LARGE SCALE GENOMIC DNA]</scope>
    <source>
        <strain evidence="2 3">CPC 17464</strain>
    </source>
</reference>
<name>A0ABR1LZQ9_9PEZI</name>
<proteinExistence type="predicted"/>